<keyword evidence="1" id="KW-0436">Ligase</keyword>
<dbReference type="GO" id="GO:0016874">
    <property type="term" value="F:ligase activity"/>
    <property type="evidence" value="ECO:0007669"/>
    <property type="project" value="UniProtKB-KW"/>
</dbReference>
<reference evidence="2" key="1">
    <citation type="submission" date="2018-09" db="EMBL/GenBank/DDBJ databases">
        <authorList>
            <person name="Livingstone P.G."/>
            <person name="Whitworth D.E."/>
        </authorList>
    </citation>
    <scope>NUCLEOTIDE SEQUENCE [LARGE SCALE GENOMIC DNA]</scope>
    <source>
        <strain evidence="2">CA051B</strain>
    </source>
</reference>
<dbReference type="EMBL" id="RAWB01000691">
    <property type="protein sequence ID" value="RKH41965.1"/>
    <property type="molecule type" value="Genomic_DNA"/>
</dbReference>
<comment type="caution">
    <text evidence="1">The sequence shown here is derived from an EMBL/GenBank/DDBJ whole genome shotgun (WGS) entry which is preliminary data.</text>
</comment>
<organism evidence="1 2">
    <name type="scientific">Corallococcus llansteffanensis</name>
    <dbReference type="NCBI Taxonomy" id="2316731"/>
    <lineage>
        <taxon>Bacteria</taxon>
        <taxon>Pseudomonadati</taxon>
        <taxon>Myxococcota</taxon>
        <taxon>Myxococcia</taxon>
        <taxon>Myxococcales</taxon>
        <taxon>Cystobacterineae</taxon>
        <taxon>Myxococcaceae</taxon>
        <taxon>Corallococcus</taxon>
    </lineage>
</organism>
<protein>
    <submittedName>
        <fullName evidence="1">Long-chain fatty acid--CoA ligase</fullName>
    </submittedName>
</protein>
<accession>A0A3A8NLB6</accession>
<proteinExistence type="predicted"/>
<dbReference type="AlphaFoldDB" id="A0A3A8NLB6"/>
<evidence type="ECO:0000313" key="2">
    <source>
        <dbReference type="Proteomes" id="UP000272888"/>
    </source>
</evidence>
<name>A0A3A8NLB6_9BACT</name>
<keyword evidence="2" id="KW-1185">Reference proteome</keyword>
<gene>
    <name evidence="1" type="ORF">D7V93_38260</name>
</gene>
<sequence length="572" mass="62223">MPFDVKDILRQLDAGFASDTGAPQWWQESWEDPEGFAAALAEAHAGKGVPPPKSRPGQQYDFFHDLVVRHVGLERPAFRSYARLQGWQTVGYRALHDLAARRASEWAEQGVVPGAKVCLVHGVGQELLVSLLATLRLGGCFTLLPPLGPRAMATRLEALTPDFIAAEPHQLPLLKGHEKLLLKSRGGGAPGFTSHTYKPADVVGLLFSPLVDPPHSLVPLTAENAWKGALGDGMLTFGLAPGDLLAAPDFPVLQHQPALLFTTLLRGATYLHLELADLEHNPAPLLEHPLRALGVTPRLRDLLIRHRTGAMRNVLHWFRNPEEPYDAQAWRAWVKQCGLQAVPSSNVLIDAAAGGAVLVSSRGVNDPHADVHTDVFPVPGRRWTLKDPNTSGQGAPTDVGIFTLLPDKGRPPGHVLLARIRSRYHYGGTMGFRHDGRPYPSKEVTDVLEGLPFLVGTSVVPVSTGGLASHSRFILLAFTGSEPAPPSSEQEIERRIEMMLGGDFLPDRIEFFPLFPHRKKGAVDDAWCASQFFTGALHRKATDPLFQALTALRGRLLERTGPSGEDGPPGTR</sequence>
<dbReference type="Gene3D" id="3.40.50.12780">
    <property type="entry name" value="N-terminal domain of ligase-like"/>
    <property type="match status" value="1"/>
</dbReference>
<dbReference type="Proteomes" id="UP000272888">
    <property type="component" value="Unassembled WGS sequence"/>
</dbReference>
<dbReference type="SUPFAM" id="SSF56801">
    <property type="entry name" value="Acetyl-CoA synthetase-like"/>
    <property type="match status" value="1"/>
</dbReference>
<evidence type="ECO:0000313" key="1">
    <source>
        <dbReference type="EMBL" id="RKH41965.1"/>
    </source>
</evidence>
<dbReference type="InterPro" id="IPR042099">
    <property type="entry name" value="ANL_N_sf"/>
</dbReference>
<dbReference type="RefSeq" id="WP_120648016.1">
    <property type="nucleotide sequence ID" value="NZ_RAWB01000691.1"/>
</dbReference>